<organism evidence="6 7">
    <name type="scientific">Halalkaliarchaeum desulfuricum</name>
    <dbReference type="NCBI Taxonomy" id="2055893"/>
    <lineage>
        <taxon>Archaea</taxon>
        <taxon>Methanobacteriati</taxon>
        <taxon>Methanobacteriota</taxon>
        <taxon>Stenosarchaea group</taxon>
        <taxon>Halobacteria</taxon>
        <taxon>Halobacteriales</taxon>
        <taxon>Haloferacaceae</taxon>
        <taxon>Halalkaliarchaeum</taxon>
    </lineage>
</organism>
<dbReference type="GO" id="GO:0046872">
    <property type="term" value="F:metal ion binding"/>
    <property type="evidence" value="ECO:0007669"/>
    <property type="project" value="UniProtKB-KW"/>
</dbReference>
<keyword evidence="5" id="KW-0378">Hydrolase</keyword>
<dbReference type="InterPro" id="IPR051464">
    <property type="entry name" value="Peptidase_M42_aminopept"/>
</dbReference>
<evidence type="ECO:0000313" key="6">
    <source>
        <dbReference type="EMBL" id="AUX09952.1"/>
    </source>
</evidence>
<dbReference type="EMBL" id="CP025066">
    <property type="protein sequence ID" value="AUX09952.1"/>
    <property type="molecule type" value="Genomic_DNA"/>
</dbReference>
<dbReference type="InterPro" id="IPR008007">
    <property type="entry name" value="Peptidase_M42"/>
</dbReference>
<dbReference type="Pfam" id="PF05343">
    <property type="entry name" value="Peptidase_M42"/>
    <property type="match status" value="1"/>
</dbReference>
<dbReference type="PANTHER" id="PTHR32481">
    <property type="entry name" value="AMINOPEPTIDASE"/>
    <property type="match status" value="1"/>
</dbReference>
<sequence length="115" mass="12713">MHERRREFLKDLLSTPSPSGFETAGQRVWCAYVREFADEVGYIVRDVTDDGFLRIAPIGGADRTVSKGQHVTIHADEPVQGVIGQTAIHLRDVGEEESPVLLAETLPLGVSRDTR</sequence>
<dbReference type="AlphaFoldDB" id="A0A343TLI0"/>
<dbReference type="GO" id="GO:0004177">
    <property type="term" value="F:aminopeptidase activity"/>
    <property type="evidence" value="ECO:0007669"/>
    <property type="project" value="UniProtKB-KW"/>
</dbReference>
<keyword evidence="3" id="KW-0645">Protease</keyword>
<evidence type="ECO:0000313" key="7">
    <source>
        <dbReference type="Proteomes" id="UP000263012"/>
    </source>
</evidence>
<dbReference type="SUPFAM" id="SSF101821">
    <property type="entry name" value="Aminopeptidase/glucanase lid domain"/>
    <property type="match status" value="1"/>
</dbReference>
<keyword evidence="2" id="KW-0031">Aminopeptidase</keyword>
<proteinExistence type="inferred from homology"/>
<dbReference type="Gene3D" id="2.40.30.40">
    <property type="entry name" value="Peptidase M42, domain 2"/>
    <property type="match status" value="1"/>
</dbReference>
<evidence type="ECO:0000256" key="1">
    <source>
        <dbReference type="ARBA" id="ARBA00006272"/>
    </source>
</evidence>
<dbReference type="PANTHER" id="PTHR32481:SF0">
    <property type="entry name" value="AMINOPEPTIDASE YPDE-RELATED"/>
    <property type="match status" value="1"/>
</dbReference>
<keyword evidence="7" id="KW-1185">Reference proteome</keyword>
<gene>
    <name evidence="6" type="ORF">AArcSl_2330</name>
</gene>
<evidence type="ECO:0000256" key="4">
    <source>
        <dbReference type="ARBA" id="ARBA00022723"/>
    </source>
</evidence>
<evidence type="ECO:0000256" key="3">
    <source>
        <dbReference type="ARBA" id="ARBA00022670"/>
    </source>
</evidence>
<dbReference type="GO" id="GO:0006508">
    <property type="term" value="P:proteolysis"/>
    <property type="evidence" value="ECO:0007669"/>
    <property type="project" value="UniProtKB-KW"/>
</dbReference>
<evidence type="ECO:0000256" key="5">
    <source>
        <dbReference type="ARBA" id="ARBA00022801"/>
    </source>
</evidence>
<protein>
    <submittedName>
        <fullName evidence="6">Peptidase M42 family protein</fullName>
    </submittedName>
</protein>
<accession>A0A343TLI0</accession>
<keyword evidence="4" id="KW-0479">Metal-binding</keyword>
<comment type="similarity">
    <text evidence="1">Belongs to the peptidase M42 family.</text>
</comment>
<dbReference type="InterPro" id="IPR023367">
    <property type="entry name" value="Peptidase_M42_dom2"/>
</dbReference>
<name>A0A343TLI0_9EURY</name>
<dbReference type="Proteomes" id="UP000263012">
    <property type="component" value="Chromosome"/>
</dbReference>
<evidence type="ECO:0000256" key="2">
    <source>
        <dbReference type="ARBA" id="ARBA00022438"/>
    </source>
</evidence>
<dbReference type="KEGG" id="hdf:AArcSl_2330"/>
<reference evidence="7" key="1">
    <citation type="submission" date="2017-11" db="EMBL/GenBank/DDBJ databases">
        <title>Phenotypic and genomic properties of facultatively anaerobic sulfur-reducing natronoarchaea from hypersaline soda lakes.</title>
        <authorList>
            <person name="Sorokin D.Y."/>
            <person name="Kublanov I.V."/>
            <person name="Roman P."/>
            <person name="Sinninghe Damste J.S."/>
            <person name="Golyshin P.N."/>
            <person name="Rojo D."/>
            <person name="Ciordia S."/>
            <person name="Mena M.D.C."/>
            <person name="Ferrer M."/>
            <person name="Messina E."/>
            <person name="Smedile F."/>
            <person name="La Spada G."/>
            <person name="La Cono V."/>
            <person name="Yakimov M.M."/>
        </authorList>
    </citation>
    <scope>NUCLEOTIDE SEQUENCE [LARGE SCALE GENOMIC DNA]</scope>
    <source>
        <strain evidence="7">AArc-Sl</strain>
    </source>
</reference>